<dbReference type="Gene3D" id="1.10.10.10">
    <property type="entry name" value="Winged helix-like DNA-binding domain superfamily/Winged helix DNA-binding domain"/>
    <property type="match status" value="1"/>
</dbReference>
<protein>
    <submittedName>
        <fullName evidence="2">DNA-binding MarR family transcriptional regulator</fullName>
    </submittedName>
</protein>
<dbReference type="InterPro" id="IPR036390">
    <property type="entry name" value="WH_DNA-bd_sf"/>
</dbReference>
<dbReference type="InterPro" id="IPR000835">
    <property type="entry name" value="HTH_MarR-typ"/>
</dbReference>
<reference evidence="2 3" key="1">
    <citation type="submission" date="2018-03" db="EMBL/GenBank/DDBJ databases">
        <title>Genomic Encyclopedia of Archaeal and Bacterial Type Strains, Phase II (KMG-II): from individual species to whole genera.</title>
        <authorList>
            <person name="Goeker M."/>
        </authorList>
    </citation>
    <scope>NUCLEOTIDE SEQUENCE [LARGE SCALE GENOMIC DNA]</scope>
    <source>
        <strain evidence="2 3">DSM 44720</strain>
    </source>
</reference>
<proteinExistence type="predicted"/>
<dbReference type="PANTHER" id="PTHR33164:SF57">
    <property type="entry name" value="MARR-FAMILY TRANSCRIPTIONAL REGULATOR"/>
    <property type="match status" value="1"/>
</dbReference>
<gene>
    <name evidence="2" type="ORF">CLV43_10267</name>
</gene>
<organism evidence="2 3">
    <name type="scientific">Umezawaea tangerina</name>
    <dbReference type="NCBI Taxonomy" id="84725"/>
    <lineage>
        <taxon>Bacteria</taxon>
        <taxon>Bacillati</taxon>
        <taxon>Actinomycetota</taxon>
        <taxon>Actinomycetes</taxon>
        <taxon>Pseudonocardiales</taxon>
        <taxon>Pseudonocardiaceae</taxon>
        <taxon>Umezawaea</taxon>
    </lineage>
</organism>
<dbReference type="GO" id="GO:0006950">
    <property type="term" value="P:response to stress"/>
    <property type="evidence" value="ECO:0007669"/>
    <property type="project" value="TreeGrafter"/>
</dbReference>
<name>A0A2T0TFP5_9PSEU</name>
<keyword evidence="3" id="KW-1185">Reference proteome</keyword>
<dbReference type="GO" id="GO:0003700">
    <property type="term" value="F:DNA-binding transcription factor activity"/>
    <property type="evidence" value="ECO:0007669"/>
    <property type="project" value="InterPro"/>
</dbReference>
<dbReference type="SMART" id="SM00347">
    <property type="entry name" value="HTH_MARR"/>
    <property type="match status" value="1"/>
</dbReference>
<dbReference type="PANTHER" id="PTHR33164">
    <property type="entry name" value="TRANSCRIPTIONAL REGULATOR, MARR FAMILY"/>
    <property type="match status" value="1"/>
</dbReference>
<dbReference type="InterPro" id="IPR036388">
    <property type="entry name" value="WH-like_DNA-bd_sf"/>
</dbReference>
<dbReference type="EMBL" id="PVTF01000002">
    <property type="protein sequence ID" value="PRY44502.1"/>
    <property type="molecule type" value="Genomic_DNA"/>
</dbReference>
<comment type="caution">
    <text evidence="2">The sequence shown here is derived from an EMBL/GenBank/DDBJ whole genome shotgun (WGS) entry which is preliminary data.</text>
</comment>
<evidence type="ECO:0000313" key="2">
    <source>
        <dbReference type="EMBL" id="PRY44502.1"/>
    </source>
</evidence>
<dbReference type="PRINTS" id="PR00598">
    <property type="entry name" value="HTHMARR"/>
</dbReference>
<dbReference type="PROSITE" id="PS50995">
    <property type="entry name" value="HTH_MARR_2"/>
    <property type="match status" value="1"/>
</dbReference>
<sequence length="167" mass="18194">MWIARTLGHMSRRDDGARVAAAFGDLLLRSSRAHLYRVLIADTEGVDGTTYPVLSGLARLGPATTSELAARIGLERTVTTRYATRLEQAGLLARQPHPTDARATTLVLTELGERTVGAMRERLRDVFVDAMADWTAEESATFTRLFDRLVTGLADPQTAPSSRPSSP</sequence>
<dbReference type="Pfam" id="PF01047">
    <property type="entry name" value="MarR"/>
    <property type="match status" value="1"/>
</dbReference>
<dbReference type="InterPro" id="IPR039422">
    <property type="entry name" value="MarR/SlyA-like"/>
</dbReference>
<accession>A0A2T0TFP5</accession>
<dbReference type="GO" id="GO:0003677">
    <property type="term" value="F:DNA binding"/>
    <property type="evidence" value="ECO:0007669"/>
    <property type="project" value="UniProtKB-KW"/>
</dbReference>
<dbReference type="Proteomes" id="UP000239494">
    <property type="component" value="Unassembled WGS sequence"/>
</dbReference>
<evidence type="ECO:0000259" key="1">
    <source>
        <dbReference type="PROSITE" id="PS50995"/>
    </source>
</evidence>
<dbReference type="AlphaFoldDB" id="A0A2T0TFP5"/>
<dbReference type="SUPFAM" id="SSF46785">
    <property type="entry name" value="Winged helix' DNA-binding domain"/>
    <property type="match status" value="1"/>
</dbReference>
<evidence type="ECO:0000313" key="3">
    <source>
        <dbReference type="Proteomes" id="UP000239494"/>
    </source>
</evidence>
<feature type="domain" description="HTH marR-type" evidence="1">
    <location>
        <begin position="20"/>
        <end position="151"/>
    </location>
</feature>
<keyword evidence="2" id="KW-0238">DNA-binding</keyword>